<evidence type="ECO:0000259" key="4">
    <source>
        <dbReference type="Pfam" id="PF07992"/>
    </source>
</evidence>
<dbReference type="Proteomes" id="UP000199183">
    <property type="component" value="Unassembled WGS sequence"/>
</dbReference>
<evidence type="ECO:0000313" key="5">
    <source>
        <dbReference type="EMBL" id="SEB60164.1"/>
    </source>
</evidence>
<sequence length="312" mass="32443">MNTTHDVVIVGGSAAGLSAAVTLARSLRSVVVIDGGQPRNAPAEGAHNLLGHEGITPSELLGTGRREAEGYGAAIIDDTVTTARRTDRGFELDLASGGTVSGRRLLLATGLVDELPDVPGVRQFWGSSVLHCPFCHGWEVRGQRIGILSGGPRSLHQTMLFRQLSEHVTYFVNETEEPDDAGWETLAALGVPVVTGRVARLRGEDRGVRAVVLEDGHEFAVDAVAVAPRFMARTELFEQLGGQPSEHPMGGRYIPTEQGGRTSVDGVWAAGNAADVGAVLGASAASGVVAAGALHADLLQEDLAAAIAARAA</sequence>
<reference evidence="5 6" key="1">
    <citation type="submission" date="2016-10" db="EMBL/GenBank/DDBJ databases">
        <authorList>
            <person name="de Groot N.N."/>
        </authorList>
    </citation>
    <scope>NUCLEOTIDE SEQUENCE [LARGE SCALE GENOMIC DNA]</scope>
    <source>
        <strain evidence="5 6">DSM 21799</strain>
    </source>
</reference>
<dbReference type="AlphaFoldDB" id="A0A1H4KNQ1"/>
<evidence type="ECO:0000256" key="1">
    <source>
        <dbReference type="ARBA" id="ARBA00022630"/>
    </source>
</evidence>
<protein>
    <submittedName>
        <fullName evidence="5">Thioredoxin reductase</fullName>
    </submittedName>
</protein>
<dbReference type="EMBL" id="FNRY01000001">
    <property type="protein sequence ID" value="SEB60164.1"/>
    <property type="molecule type" value="Genomic_DNA"/>
</dbReference>
<keyword evidence="2" id="KW-0560">Oxidoreductase</keyword>
<feature type="domain" description="FAD/NAD(P)-binding" evidence="4">
    <location>
        <begin position="5"/>
        <end position="274"/>
    </location>
</feature>
<dbReference type="GO" id="GO:0004791">
    <property type="term" value="F:thioredoxin-disulfide reductase (NADPH) activity"/>
    <property type="evidence" value="ECO:0007669"/>
    <property type="project" value="UniProtKB-EC"/>
</dbReference>
<evidence type="ECO:0000256" key="3">
    <source>
        <dbReference type="ARBA" id="ARBA00048132"/>
    </source>
</evidence>
<name>A0A1H4KNQ1_9MICO</name>
<dbReference type="InterPro" id="IPR023753">
    <property type="entry name" value="FAD/NAD-binding_dom"/>
</dbReference>
<keyword evidence="6" id="KW-1185">Reference proteome</keyword>
<evidence type="ECO:0000256" key="2">
    <source>
        <dbReference type="ARBA" id="ARBA00023002"/>
    </source>
</evidence>
<dbReference type="RefSeq" id="WP_091181457.1">
    <property type="nucleotide sequence ID" value="NZ_FNRY01000001.1"/>
</dbReference>
<gene>
    <name evidence="5" type="ORF">SAMN04489806_1245</name>
</gene>
<dbReference type="PRINTS" id="PR00469">
    <property type="entry name" value="PNDRDTASEII"/>
</dbReference>
<organism evidence="5 6">
    <name type="scientific">Paramicrobacterium humi</name>
    <dbReference type="NCBI Taxonomy" id="640635"/>
    <lineage>
        <taxon>Bacteria</taxon>
        <taxon>Bacillati</taxon>
        <taxon>Actinomycetota</taxon>
        <taxon>Actinomycetes</taxon>
        <taxon>Micrococcales</taxon>
        <taxon>Microbacteriaceae</taxon>
        <taxon>Paramicrobacterium</taxon>
    </lineage>
</organism>
<accession>A0A1H4KNQ1</accession>
<dbReference type="Gene3D" id="3.50.50.60">
    <property type="entry name" value="FAD/NAD(P)-binding domain"/>
    <property type="match status" value="2"/>
</dbReference>
<proteinExistence type="predicted"/>
<dbReference type="SUPFAM" id="SSF51905">
    <property type="entry name" value="FAD/NAD(P)-binding domain"/>
    <property type="match status" value="1"/>
</dbReference>
<dbReference type="InterPro" id="IPR050097">
    <property type="entry name" value="Ferredoxin-NADP_redctase_2"/>
</dbReference>
<dbReference type="Pfam" id="PF07992">
    <property type="entry name" value="Pyr_redox_2"/>
    <property type="match status" value="1"/>
</dbReference>
<dbReference type="STRING" id="640635.SAMN04489806_1245"/>
<dbReference type="OrthoDB" id="9786503at2"/>
<dbReference type="PANTHER" id="PTHR48105">
    <property type="entry name" value="THIOREDOXIN REDUCTASE 1-RELATED-RELATED"/>
    <property type="match status" value="1"/>
</dbReference>
<comment type="catalytic activity">
    <reaction evidence="3">
        <text>[thioredoxin]-dithiol + NADP(+) = [thioredoxin]-disulfide + NADPH + H(+)</text>
        <dbReference type="Rhea" id="RHEA:20345"/>
        <dbReference type="Rhea" id="RHEA-COMP:10698"/>
        <dbReference type="Rhea" id="RHEA-COMP:10700"/>
        <dbReference type="ChEBI" id="CHEBI:15378"/>
        <dbReference type="ChEBI" id="CHEBI:29950"/>
        <dbReference type="ChEBI" id="CHEBI:50058"/>
        <dbReference type="ChEBI" id="CHEBI:57783"/>
        <dbReference type="ChEBI" id="CHEBI:58349"/>
        <dbReference type="EC" id="1.8.1.9"/>
    </reaction>
</comment>
<dbReference type="InterPro" id="IPR036188">
    <property type="entry name" value="FAD/NAD-bd_sf"/>
</dbReference>
<evidence type="ECO:0000313" key="6">
    <source>
        <dbReference type="Proteomes" id="UP000199183"/>
    </source>
</evidence>
<dbReference type="PRINTS" id="PR00368">
    <property type="entry name" value="FADPNR"/>
</dbReference>
<keyword evidence="1" id="KW-0285">Flavoprotein</keyword>